<evidence type="ECO:0000313" key="2">
    <source>
        <dbReference type="Proteomes" id="UP000655225"/>
    </source>
</evidence>
<dbReference type="AlphaFoldDB" id="A0A834ZJ59"/>
<proteinExistence type="predicted"/>
<dbReference type="Proteomes" id="UP000655225">
    <property type="component" value="Unassembled WGS sequence"/>
</dbReference>
<dbReference type="PANTHER" id="PTHR10476">
    <property type="entry name" value="CHARGED MULTIVESICULAR BODY PROTEIN"/>
    <property type="match status" value="1"/>
</dbReference>
<organism evidence="1 2">
    <name type="scientific">Tetracentron sinense</name>
    <name type="common">Spur-leaf</name>
    <dbReference type="NCBI Taxonomy" id="13715"/>
    <lineage>
        <taxon>Eukaryota</taxon>
        <taxon>Viridiplantae</taxon>
        <taxon>Streptophyta</taxon>
        <taxon>Embryophyta</taxon>
        <taxon>Tracheophyta</taxon>
        <taxon>Spermatophyta</taxon>
        <taxon>Magnoliopsida</taxon>
        <taxon>Trochodendrales</taxon>
        <taxon>Trochodendraceae</taxon>
        <taxon>Tetracentron</taxon>
    </lineage>
</organism>
<name>A0A834ZJ59_TETSI</name>
<accession>A0A834ZJ59</accession>
<protein>
    <submittedName>
        <fullName evidence="1">Uncharacterized protein</fullName>
    </submittedName>
</protein>
<sequence length="214" mass="23353">MGKEKLMEQIFQLKLTSKSLVRQAKKCEQEEKSEKAKVKKAIQKGNMDGARIYAQNAIRKRNEQLNYLRFASRLDGVVARLGSQSNLQSVGKSMSGIVKSLEGALSVGNMEKISQTMDGFEKVFVNMEVQASFTEKSMAGTTALSTPEGEVGSLMQQVADDYGLEVSVKLPQAGNQALGLKDKGNNQAVGFKDKGVLVSEEELSRRLADLKSKG</sequence>
<dbReference type="OMA" id="LMDKFKH"/>
<keyword evidence="2" id="KW-1185">Reference proteome</keyword>
<dbReference type="EMBL" id="JABCRI010000004">
    <property type="protein sequence ID" value="KAF8408234.1"/>
    <property type="molecule type" value="Genomic_DNA"/>
</dbReference>
<evidence type="ECO:0000313" key="1">
    <source>
        <dbReference type="EMBL" id="KAF8408234.1"/>
    </source>
</evidence>
<gene>
    <name evidence="1" type="ORF">HHK36_007379</name>
</gene>
<dbReference type="GO" id="GO:0007034">
    <property type="term" value="P:vacuolar transport"/>
    <property type="evidence" value="ECO:0007669"/>
    <property type="project" value="InterPro"/>
</dbReference>
<reference evidence="1 2" key="1">
    <citation type="submission" date="2020-04" db="EMBL/GenBank/DDBJ databases">
        <title>Plant Genome Project.</title>
        <authorList>
            <person name="Zhang R.-G."/>
        </authorList>
    </citation>
    <scope>NUCLEOTIDE SEQUENCE [LARGE SCALE GENOMIC DNA]</scope>
    <source>
        <strain evidence="1">YNK0</strain>
        <tissue evidence="1">Leaf</tissue>
    </source>
</reference>
<dbReference type="Gene3D" id="6.10.140.1230">
    <property type="match status" value="1"/>
</dbReference>
<comment type="caution">
    <text evidence="1">The sequence shown here is derived from an EMBL/GenBank/DDBJ whole genome shotgun (WGS) entry which is preliminary data.</text>
</comment>
<dbReference type="InterPro" id="IPR005024">
    <property type="entry name" value="Snf7_fam"/>
</dbReference>
<dbReference type="OrthoDB" id="10266568at2759"/>
<dbReference type="Pfam" id="PF03357">
    <property type="entry name" value="Snf7"/>
    <property type="match status" value="1"/>
</dbReference>